<dbReference type="EMBL" id="CABPSC010000015">
    <property type="protein sequence ID" value="VVE29305.1"/>
    <property type="molecule type" value="Genomic_DNA"/>
</dbReference>
<dbReference type="AlphaFoldDB" id="A0A5E4WZH3"/>
<accession>A0A5E4WZH3</accession>
<dbReference type="CDD" id="cd07067">
    <property type="entry name" value="HP_PGM_like"/>
    <property type="match status" value="1"/>
</dbReference>
<evidence type="ECO:0000313" key="3">
    <source>
        <dbReference type="Proteomes" id="UP000367825"/>
    </source>
</evidence>
<evidence type="ECO:0000256" key="1">
    <source>
        <dbReference type="SAM" id="MobiDB-lite"/>
    </source>
</evidence>
<feature type="compositionally biased region" description="Basic and acidic residues" evidence="1">
    <location>
        <begin position="1"/>
        <end position="13"/>
    </location>
</feature>
<gene>
    <name evidence="2" type="ORF">PNO31109_03545</name>
</gene>
<dbReference type="SUPFAM" id="SSF53254">
    <property type="entry name" value="Phosphoglycerate mutase-like"/>
    <property type="match status" value="1"/>
</dbReference>
<dbReference type="SMART" id="SM00855">
    <property type="entry name" value="PGAM"/>
    <property type="match status" value="1"/>
</dbReference>
<dbReference type="InterPro" id="IPR029033">
    <property type="entry name" value="His_PPase_superfam"/>
</dbReference>
<organism evidence="2 3">
    <name type="scientific">Pandoraea nosoerga</name>
    <dbReference type="NCBI Taxonomy" id="2508296"/>
    <lineage>
        <taxon>Bacteria</taxon>
        <taxon>Pseudomonadati</taxon>
        <taxon>Pseudomonadota</taxon>
        <taxon>Betaproteobacteria</taxon>
        <taxon>Burkholderiales</taxon>
        <taxon>Burkholderiaceae</taxon>
        <taxon>Pandoraea</taxon>
    </lineage>
</organism>
<dbReference type="InterPro" id="IPR013078">
    <property type="entry name" value="His_Pase_superF_clade-1"/>
</dbReference>
<dbReference type="Gene3D" id="3.40.50.1240">
    <property type="entry name" value="Phosphoglycerate mutase-like"/>
    <property type="match status" value="1"/>
</dbReference>
<sequence length="221" mass="24107">MRQMDALRTDAPTHRRTTVPPGSRWHNGPLSGAAAVCRALADSHDVAMKSRHSERFTMFEPVSMNLILWRHADAENLPASLALSAQADLARELTDRGRKQAEKAAQWLRPRLPDDAIILCSPAVRAVQTAQALTPGARIVRDLAPGASALTLLGAIDWPGTAQTIVLVGHQPALGQLASLLITGQEAYWTIKKAGIWWLASRRREDESQVVVRAVVNPDLL</sequence>
<evidence type="ECO:0000313" key="2">
    <source>
        <dbReference type="EMBL" id="VVE29305.1"/>
    </source>
</evidence>
<feature type="region of interest" description="Disordered" evidence="1">
    <location>
        <begin position="1"/>
        <end position="28"/>
    </location>
</feature>
<dbReference type="Proteomes" id="UP000367825">
    <property type="component" value="Unassembled WGS sequence"/>
</dbReference>
<reference evidence="2 3" key="1">
    <citation type="submission" date="2019-08" db="EMBL/GenBank/DDBJ databases">
        <authorList>
            <person name="Peeters C."/>
        </authorList>
    </citation>
    <scope>NUCLEOTIDE SEQUENCE [LARGE SCALE GENOMIC DNA]</scope>
    <source>
        <strain evidence="2 3">LMG 31109</strain>
    </source>
</reference>
<protein>
    <submittedName>
        <fullName evidence="2">Histidine phosphatase family protein</fullName>
    </submittedName>
</protein>
<proteinExistence type="predicted"/>
<keyword evidence="3" id="KW-1185">Reference proteome</keyword>
<dbReference type="Pfam" id="PF00300">
    <property type="entry name" value="His_Phos_1"/>
    <property type="match status" value="1"/>
</dbReference>
<name>A0A5E4WZH3_9BURK</name>